<evidence type="ECO:0000256" key="1">
    <source>
        <dbReference type="SAM" id="MobiDB-lite"/>
    </source>
</evidence>
<name>A0A240E6B4_9GAMM</name>
<sequence length="150" mass="17149">MTEHTPKPQEPVTKTTVTPEPALQAAEAQQVEISEQEEQVKKQDFAQLVQTQIIELKQEFLNRIESIKAQFPLSQADLLELKDVVKEEFSTVIEDVNQVSKEIKQEISDISAKHKEQLAEIFKRSKQHTVEALNKINLSQPKEKSDQTES</sequence>
<evidence type="ECO:0000313" key="3">
    <source>
        <dbReference type="Proteomes" id="UP000219042"/>
    </source>
</evidence>
<feature type="region of interest" description="Disordered" evidence="1">
    <location>
        <begin position="1"/>
        <end position="36"/>
    </location>
</feature>
<dbReference type="EMBL" id="OANT01000001">
    <property type="protein sequence ID" value="SNX43793.1"/>
    <property type="molecule type" value="Genomic_DNA"/>
</dbReference>
<organism evidence="2 3">
    <name type="scientific">Acinetobacter puyangensis</name>
    <dbReference type="NCBI Taxonomy" id="1096779"/>
    <lineage>
        <taxon>Bacteria</taxon>
        <taxon>Pseudomonadati</taxon>
        <taxon>Pseudomonadota</taxon>
        <taxon>Gammaproteobacteria</taxon>
        <taxon>Moraxellales</taxon>
        <taxon>Moraxellaceae</taxon>
        <taxon>Acinetobacter</taxon>
    </lineage>
</organism>
<protein>
    <submittedName>
        <fullName evidence="2">Uncharacterized protein</fullName>
    </submittedName>
</protein>
<dbReference type="OrthoDB" id="6713527at2"/>
<dbReference type="Proteomes" id="UP000219042">
    <property type="component" value="Unassembled WGS sequence"/>
</dbReference>
<proteinExistence type="predicted"/>
<evidence type="ECO:0000313" key="2">
    <source>
        <dbReference type="EMBL" id="SNX43793.1"/>
    </source>
</evidence>
<reference evidence="3" key="1">
    <citation type="submission" date="2016-09" db="EMBL/GenBank/DDBJ databases">
        <authorList>
            <person name="Varghese N."/>
            <person name="Submissions S."/>
        </authorList>
    </citation>
    <scope>NUCLEOTIDE SEQUENCE [LARGE SCALE GENOMIC DNA]</scope>
    <source>
        <strain evidence="3">ANC 4466</strain>
    </source>
</reference>
<dbReference type="RefSeq" id="WP_097078039.1">
    <property type="nucleotide sequence ID" value="NZ_BAABHT010000020.1"/>
</dbReference>
<gene>
    <name evidence="2" type="ORF">SAMN05421731_101837</name>
</gene>
<accession>A0A240E6B4</accession>
<dbReference type="AlphaFoldDB" id="A0A240E6B4"/>
<keyword evidence="3" id="KW-1185">Reference proteome</keyword>
<feature type="compositionally biased region" description="Low complexity" evidence="1">
    <location>
        <begin position="10"/>
        <end position="33"/>
    </location>
</feature>